<comment type="caution">
    <text evidence="2">The sequence shown here is derived from an EMBL/GenBank/DDBJ whole genome shotgun (WGS) entry which is preliminary data.</text>
</comment>
<proteinExistence type="predicted"/>
<evidence type="ECO:0000313" key="2">
    <source>
        <dbReference type="EMBL" id="RSJ89101.1"/>
    </source>
</evidence>
<dbReference type="EMBL" id="RJPS01000008">
    <property type="protein sequence ID" value="RSJ89101.1"/>
    <property type="molecule type" value="Genomic_DNA"/>
</dbReference>
<dbReference type="Proteomes" id="UP000270868">
    <property type="component" value="Unassembled WGS sequence"/>
</dbReference>
<name>A0A3R9KRA7_STRCR</name>
<keyword evidence="1" id="KW-1133">Transmembrane helix</keyword>
<evidence type="ECO:0000256" key="1">
    <source>
        <dbReference type="SAM" id="Phobius"/>
    </source>
</evidence>
<accession>A0A3R9KRA7</accession>
<sequence length="171" mass="19681">MSDKIIRIFSFNSPRNSDFRNIGKISTSFHSLNKSQAHISGPTTITSVQSNSISSILLISILFIIMEIVGFIDCISYFIFCKRSQCFFFPFGIIRYSRSLKLRSSEVHEYAGLRKATSIKGHIQIDTTSKWFWIITLKSYIWNITSRSHFHTTCFRGNIIFLLCFLPVSSL</sequence>
<protein>
    <submittedName>
        <fullName evidence="2">Uncharacterized protein</fullName>
    </submittedName>
</protein>
<keyword evidence="1" id="KW-0472">Membrane</keyword>
<reference evidence="2 3" key="1">
    <citation type="submission" date="2018-11" db="EMBL/GenBank/DDBJ databases">
        <title>Species Designations Belie Phenotypic and Genotypic Heterogeneity in Oral Streptococci.</title>
        <authorList>
            <person name="Velsko I."/>
        </authorList>
    </citation>
    <scope>NUCLEOTIDE SEQUENCE [LARGE SCALE GENOMIC DNA]</scope>
    <source>
        <strain evidence="2 3">A52</strain>
    </source>
</reference>
<dbReference type="AlphaFoldDB" id="A0A3R9KRA7"/>
<evidence type="ECO:0000313" key="3">
    <source>
        <dbReference type="Proteomes" id="UP000270868"/>
    </source>
</evidence>
<keyword evidence="1" id="KW-0812">Transmembrane</keyword>
<gene>
    <name evidence="2" type="ORF">D8792_07705</name>
</gene>
<organism evidence="2 3">
    <name type="scientific">Streptococcus cristatus</name>
    <dbReference type="NCBI Taxonomy" id="45634"/>
    <lineage>
        <taxon>Bacteria</taxon>
        <taxon>Bacillati</taxon>
        <taxon>Bacillota</taxon>
        <taxon>Bacilli</taxon>
        <taxon>Lactobacillales</taxon>
        <taxon>Streptococcaceae</taxon>
        <taxon>Streptococcus</taxon>
    </lineage>
</organism>
<feature type="transmembrane region" description="Helical" evidence="1">
    <location>
        <begin position="56"/>
        <end position="80"/>
    </location>
</feature>